<comment type="caution">
    <text evidence="1">The sequence shown here is derived from an EMBL/GenBank/DDBJ whole genome shotgun (WGS) entry which is preliminary data.</text>
</comment>
<evidence type="ECO:0000313" key="2">
    <source>
        <dbReference type="Proteomes" id="UP001419268"/>
    </source>
</evidence>
<proteinExistence type="predicted"/>
<reference evidence="1 2" key="1">
    <citation type="submission" date="2024-01" db="EMBL/GenBank/DDBJ databases">
        <title>Genome assemblies of Stephania.</title>
        <authorList>
            <person name="Yang L."/>
        </authorList>
    </citation>
    <scope>NUCLEOTIDE SEQUENCE [LARGE SCALE GENOMIC DNA]</scope>
    <source>
        <strain evidence="1">JXDWG</strain>
        <tissue evidence="1">Leaf</tissue>
    </source>
</reference>
<dbReference type="Proteomes" id="UP001419268">
    <property type="component" value="Unassembled WGS sequence"/>
</dbReference>
<dbReference type="AlphaFoldDB" id="A0AAP0IBW8"/>
<organism evidence="1 2">
    <name type="scientific">Stephania cephalantha</name>
    <dbReference type="NCBI Taxonomy" id="152367"/>
    <lineage>
        <taxon>Eukaryota</taxon>
        <taxon>Viridiplantae</taxon>
        <taxon>Streptophyta</taxon>
        <taxon>Embryophyta</taxon>
        <taxon>Tracheophyta</taxon>
        <taxon>Spermatophyta</taxon>
        <taxon>Magnoliopsida</taxon>
        <taxon>Ranunculales</taxon>
        <taxon>Menispermaceae</taxon>
        <taxon>Menispermoideae</taxon>
        <taxon>Cissampelideae</taxon>
        <taxon>Stephania</taxon>
    </lineage>
</organism>
<dbReference type="EMBL" id="JBBNAG010000008">
    <property type="protein sequence ID" value="KAK9112247.1"/>
    <property type="molecule type" value="Genomic_DNA"/>
</dbReference>
<accession>A0AAP0IBW8</accession>
<name>A0AAP0IBW8_9MAGN</name>
<evidence type="ECO:0000313" key="1">
    <source>
        <dbReference type="EMBL" id="KAK9112247.1"/>
    </source>
</evidence>
<keyword evidence="2" id="KW-1185">Reference proteome</keyword>
<gene>
    <name evidence="1" type="ORF">Scep_019766</name>
</gene>
<sequence length="98" mass="11380">MGRYPLLLVPAGEYAREIRSRPMFFVLCMERLAHAILDAVEKRLWFPPKFGLDVCISHLFFADDLILFVEASISKAEVIANILHDFCEHSEHRTSYVR</sequence>
<protein>
    <recommendedName>
        <fullName evidence="3">Reverse transcriptase domain-containing protein</fullName>
    </recommendedName>
</protein>
<evidence type="ECO:0008006" key="3">
    <source>
        <dbReference type="Google" id="ProtNLM"/>
    </source>
</evidence>